<name>A0ABW1ZED5_9BACT</name>
<keyword evidence="13" id="KW-1185">Reference proteome</keyword>
<dbReference type="InterPro" id="IPR006124">
    <property type="entry name" value="Metalloenzyme"/>
</dbReference>
<feature type="domain" description="Metalloenzyme" evidence="10">
    <location>
        <begin position="6"/>
        <end position="520"/>
    </location>
</feature>
<keyword evidence="4 8" id="KW-0479">Metal-binding</keyword>
<dbReference type="PIRSF" id="PIRSF001492">
    <property type="entry name" value="IPGAM"/>
    <property type="match status" value="1"/>
</dbReference>
<comment type="cofactor">
    <cofactor evidence="8">
        <name>Mn(2+)</name>
        <dbReference type="ChEBI" id="CHEBI:29035"/>
    </cofactor>
    <text evidence="8">Binds 2 manganese ions per subunit.</text>
</comment>
<feature type="binding site" evidence="8">
    <location>
        <begin position="264"/>
        <end position="267"/>
    </location>
    <ligand>
        <name>substrate</name>
    </ligand>
</feature>
<dbReference type="CDD" id="cd16010">
    <property type="entry name" value="iPGM"/>
    <property type="match status" value="1"/>
</dbReference>
<feature type="binding site" evidence="8">
    <location>
        <begin position="154"/>
        <end position="155"/>
    </location>
    <ligand>
        <name>substrate</name>
    </ligand>
</feature>
<dbReference type="SUPFAM" id="SSF53649">
    <property type="entry name" value="Alkaline phosphatase-like"/>
    <property type="match status" value="1"/>
</dbReference>
<evidence type="ECO:0000256" key="6">
    <source>
        <dbReference type="ARBA" id="ARBA00023211"/>
    </source>
</evidence>
<reference evidence="13" key="1">
    <citation type="journal article" date="2019" name="Int. J. Syst. Evol. Microbiol.">
        <title>The Global Catalogue of Microorganisms (GCM) 10K type strain sequencing project: providing services to taxonomists for standard genome sequencing and annotation.</title>
        <authorList>
            <consortium name="The Broad Institute Genomics Platform"/>
            <consortium name="The Broad Institute Genome Sequencing Center for Infectious Disease"/>
            <person name="Wu L."/>
            <person name="Ma J."/>
        </authorList>
    </citation>
    <scope>NUCLEOTIDE SEQUENCE [LARGE SCALE GENOMIC DNA]</scope>
    <source>
        <strain evidence="13">CGMCC 1.16026</strain>
    </source>
</reference>
<evidence type="ECO:0000256" key="1">
    <source>
        <dbReference type="ARBA" id="ARBA00000370"/>
    </source>
</evidence>
<feature type="domain" description="BPG-independent PGAM N-terminal" evidence="11">
    <location>
        <begin position="83"/>
        <end position="317"/>
    </location>
</feature>
<feature type="binding site" evidence="8">
    <location>
        <position position="186"/>
    </location>
    <ligand>
        <name>substrate</name>
    </ligand>
</feature>
<evidence type="ECO:0000313" key="12">
    <source>
        <dbReference type="EMBL" id="MFC6647449.1"/>
    </source>
</evidence>
<dbReference type="PANTHER" id="PTHR31637:SF0">
    <property type="entry name" value="2,3-BISPHOSPHOGLYCERATE-INDEPENDENT PHOSPHOGLYCERATE MUTASE"/>
    <property type="match status" value="1"/>
</dbReference>
<feature type="binding site" evidence="8">
    <location>
        <position position="63"/>
    </location>
    <ligand>
        <name>Mn(2+)</name>
        <dbReference type="ChEBI" id="CHEBI:29035"/>
        <label>2</label>
    </ligand>
</feature>
<dbReference type="InterPro" id="IPR011258">
    <property type="entry name" value="BPG-indep_PGM_N"/>
</dbReference>
<evidence type="ECO:0000256" key="8">
    <source>
        <dbReference type="HAMAP-Rule" id="MF_01038"/>
    </source>
</evidence>
<organism evidence="12 13">
    <name type="scientific">Granulicella cerasi</name>
    <dbReference type="NCBI Taxonomy" id="741063"/>
    <lineage>
        <taxon>Bacteria</taxon>
        <taxon>Pseudomonadati</taxon>
        <taxon>Acidobacteriota</taxon>
        <taxon>Terriglobia</taxon>
        <taxon>Terriglobales</taxon>
        <taxon>Acidobacteriaceae</taxon>
        <taxon>Granulicella</taxon>
    </lineage>
</organism>
<feature type="binding site" evidence="8">
    <location>
        <position position="421"/>
    </location>
    <ligand>
        <name>Mn(2+)</name>
        <dbReference type="ChEBI" id="CHEBI:29035"/>
        <label>1</label>
    </ligand>
</feature>
<protein>
    <recommendedName>
        <fullName evidence="8 9">2,3-bisphosphoglycerate-independent phosphoglycerate mutase</fullName>
        <shortName evidence="8">BPG-independent PGAM</shortName>
        <shortName evidence="8">Phosphoglyceromutase</shortName>
        <shortName evidence="8">iPGM</shortName>
        <ecNumber evidence="8 9">5.4.2.12</ecNumber>
    </recommendedName>
</protein>
<dbReference type="InterPro" id="IPR017850">
    <property type="entry name" value="Alkaline_phosphatase_core_sf"/>
</dbReference>
<proteinExistence type="inferred from homology"/>
<dbReference type="EC" id="5.4.2.12" evidence="8 9"/>
<evidence type="ECO:0000256" key="7">
    <source>
        <dbReference type="ARBA" id="ARBA00023235"/>
    </source>
</evidence>
<evidence type="ECO:0000259" key="10">
    <source>
        <dbReference type="Pfam" id="PF01676"/>
    </source>
</evidence>
<keyword evidence="5 8" id="KW-0324">Glycolysis</keyword>
<keyword evidence="7 8" id="KW-0413">Isomerase</keyword>
<evidence type="ECO:0000256" key="5">
    <source>
        <dbReference type="ARBA" id="ARBA00023152"/>
    </source>
</evidence>
<feature type="binding site" evidence="8">
    <location>
        <position position="463"/>
    </location>
    <ligand>
        <name>Mn(2+)</name>
        <dbReference type="ChEBI" id="CHEBI:29035"/>
        <label>2</label>
    </ligand>
</feature>
<dbReference type="EMBL" id="JBHSWI010000001">
    <property type="protein sequence ID" value="MFC6647449.1"/>
    <property type="molecule type" value="Genomic_DNA"/>
</dbReference>
<gene>
    <name evidence="8 12" type="primary">gpmI</name>
    <name evidence="12" type="ORF">ACFQBQ_18105</name>
</gene>
<sequence>MRKGGPVLLTILDGWGHRVETHGNAIALARKPTYDKLMREYPSTLVRASEHFVGLPDGQMGNSEVGHLNLGAGRVVRMDIVRIDVAIESGAFFEDPTLMLLMNHAKQNGRALHLIGLVSDGGVHSHQRHLHALLKMAAKEGLERVYVHAFMDGRDTLPTSGVGYLEELEQKMREYGVGKIASVSGRYFAMDRDLRWEKEAKAFRAMCTKTADGGAYADPIARVKECYNNGVTDEFVEPFLCIDEQGEPIGRIEDEDAVLCFNYRADRVRQISRVLARRSGITKNAGIELPKADELEMEIPATDTPQNLLYVSMTRYDPQYTIARVIEPESMDNLLANVMSKYELRNLRVAETEKYAHVTYFFNGGIEKPFIGEERELVASKKVATYDLAPEMSAEGIGDIVTRSLNDSAFDVVIVNFANADMVGHSGKIEPTVKAVEAVDAQLERIYKAVRQANAKWVITADHGNAEMLIDPVSGGPHTAHTTNPVPFLYVGEDASRYKLREDGSLRDISPTILSLLDLELPKEMTGGDMRVAL</sequence>
<dbReference type="GO" id="GO:0004619">
    <property type="term" value="F:phosphoglycerate mutase activity"/>
    <property type="evidence" value="ECO:0007669"/>
    <property type="project" value="UniProtKB-EC"/>
</dbReference>
<feature type="active site" description="Phosphoserine intermediate" evidence="8">
    <location>
        <position position="63"/>
    </location>
</feature>
<dbReference type="InterPro" id="IPR036646">
    <property type="entry name" value="PGAM_B_sf"/>
</dbReference>
<evidence type="ECO:0000256" key="4">
    <source>
        <dbReference type="ARBA" id="ARBA00022723"/>
    </source>
</evidence>
<accession>A0ABW1ZED5</accession>
<comment type="pathway">
    <text evidence="2 8">Carbohydrate degradation; glycolysis; pyruvate from D-glyceraldehyde 3-phosphate: step 3/5.</text>
</comment>
<evidence type="ECO:0000259" key="11">
    <source>
        <dbReference type="Pfam" id="PF06415"/>
    </source>
</evidence>
<comment type="caution">
    <text evidence="12">The sequence shown here is derived from an EMBL/GenBank/DDBJ whole genome shotgun (WGS) entry which is preliminary data.</text>
</comment>
<dbReference type="Proteomes" id="UP001596391">
    <property type="component" value="Unassembled WGS sequence"/>
</dbReference>
<dbReference type="InterPro" id="IPR005995">
    <property type="entry name" value="Pgm_bpd_ind"/>
</dbReference>
<comment type="catalytic activity">
    <reaction evidence="1 8">
        <text>(2R)-2-phosphoglycerate = (2R)-3-phosphoglycerate</text>
        <dbReference type="Rhea" id="RHEA:15901"/>
        <dbReference type="ChEBI" id="CHEBI:58272"/>
        <dbReference type="ChEBI" id="CHEBI:58289"/>
        <dbReference type="EC" id="5.4.2.12"/>
    </reaction>
</comment>
<comment type="function">
    <text evidence="8">Catalyzes the interconversion of 2-phosphoglycerate and 3-phosphoglycerate.</text>
</comment>
<evidence type="ECO:0000313" key="13">
    <source>
        <dbReference type="Proteomes" id="UP001596391"/>
    </source>
</evidence>
<dbReference type="Pfam" id="PF01676">
    <property type="entry name" value="Metalloenzyme"/>
    <property type="match status" value="1"/>
</dbReference>
<feature type="binding site" evidence="8">
    <location>
        <position position="192"/>
    </location>
    <ligand>
        <name>substrate</name>
    </ligand>
</feature>
<evidence type="ECO:0000256" key="3">
    <source>
        <dbReference type="ARBA" id="ARBA00008819"/>
    </source>
</evidence>
<feature type="binding site" evidence="8">
    <location>
        <position position="425"/>
    </location>
    <ligand>
        <name>Mn(2+)</name>
        <dbReference type="ChEBI" id="CHEBI:29035"/>
        <label>1</label>
    </ligand>
</feature>
<dbReference type="SUPFAM" id="SSF64158">
    <property type="entry name" value="2,3-Bisphosphoglycerate-independent phosphoglycerate mutase, substrate-binding domain"/>
    <property type="match status" value="1"/>
</dbReference>
<evidence type="ECO:0000256" key="2">
    <source>
        <dbReference type="ARBA" id="ARBA00004798"/>
    </source>
</evidence>
<comment type="subunit">
    <text evidence="8">Monomer.</text>
</comment>
<dbReference type="NCBIfam" id="TIGR01307">
    <property type="entry name" value="pgm_bpd_ind"/>
    <property type="match status" value="1"/>
</dbReference>
<feature type="binding site" evidence="8">
    <location>
        <position position="462"/>
    </location>
    <ligand>
        <name>Mn(2+)</name>
        <dbReference type="ChEBI" id="CHEBI:29035"/>
        <label>2</label>
    </ligand>
</feature>
<keyword evidence="6 8" id="KW-0464">Manganese</keyword>
<dbReference type="RefSeq" id="WP_263370657.1">
    <property type="nucleotide sequence ID" value="NZ_JAGSYD010000002.1"/>
</dbReference>
<feature type="binding site" evidence="8">
    <location>
        <position position="481"/>
    </location>
    <ligand>
        <name>Mn(2+)</name>
        <dbReference type="ChEBI" id="CHEBI:29035"/>
        <label>1</label>
    </ligand>
</feature>
<evidence type="ECO:0000256" key="9">
    <source>
        <dbReference type="NCBIfam" id="TIGR01307"/>
    </source>
</evidence>
<comment type="similarity">
    <text evidence="3 8">Belongs to the BPG-independent phosphoglycerate mutase family.</text>
</comment>
<feature type="binding site" evidence="8">
    <location>
        <position position="354"/>
    </location>
    <ligand>
        <name>substrate</name>
    </ligand>
</feature>
<feature type="binding site" evidence="8">
    <location>
        <position position="124"/>
    </location>
    <ligand>
        <name>substrate</name>
    </ligand>
</feature>
<feature type="binding site" evidence="8">
    <location>
        <position position="13"/>
    </location>
    <ligand>
        <name>Mn(2+)</name>
        <dbReference type="ChEBI" id="CHEBI:29035"/>
        <label>2</label>
    </ligand>
</feature>
<dbReference type="HAMAP" id="MF_01038">
    <property type="entry name" value="GpmI"/>
    <property type="match status" value="1"/>
</dbReference>
<dbReference type="Gene3D" id="3.40.720.10">
    <property type="entry name" value="Alkaline Phosphatase, subunit A"/>
    <property type="match status" value="1"/>
</dbReference>
<dbReference type="Pfam" id="PF06415">
    <property type="entry name" value="iPGM_N"/>
    <property type="match status" value="1"/>
</dbReference>
<dbReference type="Gene3D" id="3.40.1450.10">
    <property type="entry name" value="BPG-independent phosphoglycerate mutase, domain B"/>
    <property type="match status" value="1"/>
</dbReference>
<dbReference type="PANTHER" id="PTHR31637">
    <property type="entry name" value="2,3-BISPHOSPHOGLYCERATE-INDEPENDENT PHOSPHOGLYCERATE MUTASE"/>
    <property type="match status" value="1"/>
</dbReference>